<dbReference type="SUPFAM" id="SSF49785">
    <property type="entry name" value="Galactose-binding domain-like"/>
    <property type="match status" value="2"/>
</dbReference>
<dbReference type="GO" id="GO:0005506">
    <property type="term" value="F:iron ion binding"/>
    <property type="evidence" value="ECO:0007669"/>
    <property type="project" value="InterPro"/>
</dbReference>
<keyword evidence="9" id="KW-0325">Glycoprotein</keyword>
<dbReference type="GO" id="GO:0004565">
    <property type="term" value="F:beta-galactosidase activity"/>
    <property type="evidence" value="ECO:0007669"/>
    <property type="project" value="UniProtKB-EC"/>
</dbReference>
<dbReference type="Gene3D" id="2.60.120.740">
    <property type="match status" value="1"/>
</dbReference>
<evidence type="ECO:0000313" key="14">
    <source>
        <dbReference type="Proteomes" id="UP001141552"/>
    </source>
</evidence>
<evidence type="ECO:0000256" key="11">
    <source>
        <dbReference type="RuleBase" id="RU003679"/>
    </source>
</evidence>
<evidence type="ECO:0000259" key="12">
    <source>
        <dbReference type="PROSITE" id="PS50228"/>
    </source>
</evidence>
<dbReference type="OrthoDB" id="1657402at2759"/>
<comment type="catalytic activity">
    <reaction evidence="1">
        <text>Hydrolysis of terminal non-reducing beta-D-galactose residues in beta-D-galactosides.</text>
        <dbReference type="EC" id="3.2.1.23"/>
    </reaction>
</comment>
<feature type="domain" description="SUEL-type lectin" evidence="12">
    <location>
        <begin position="944"/>
        <end position="1031"/>
    </location>
</feature>
<dbReference type="InterPro" id="IPR041392">
    <property type="entry name" value="GHD"/>
</dbReference>
<sequence>MDLLVLYLVLLFVSIFFIYSTLYKNRTKAAGSFTLPPGRKGWPFIGETLEFVMAGRGGAPEKFVKDRMSKYSGEVFKTSLLGEDMVVFCGAPWNKFLFSKENKYVTSWWPKSVEKILLSEESIGKSPQKFKDLRDSFLHEFLKPDALQEYIPIMDSMAKQHLQENWVPNKEVKVYPLTKQYSFALACSLFMSIKDPDQLNTVSLLFKEVLDGLYSVPINFPGTTYSRAIKKGKRIREELVGIIKQRRRELLENEVTTKIDDILARLLQVSEFSDNEICDRIVGLLVAAHGTTIALAVIAGEMWPSLIAKAKAGGLDVIQTYVFWNLHEPQPGQYDFSGRRDLVRFIKEVQAQGLYASLRIGPFIQSEWSYGGLPFWLHDIPGIVYRSDNEPFKIENEYGMIEKAYGDQGPRYVKWAAQMAVGLKTGVPWVMCKESDAPDPVINSCNGRVCGSTFVGPNSPNKPSLWTENWTTRYEVFGEDAPVRTAEEIAYQVALFVAAKNGSFINYYMYHGGTNFGRSASAFVKTSYYDKAPLDEYGMISQPKWGHLKELHSAINLCMTPLLTGVKDTVSLGKRQQAYVFTVPSGGCAAFLVNTDTNGATVSFCNSSYDLSPLSISILPDCKTVAYNTAKVSTQYNKRTMARSKVLDGADMWQEFREGIPNYDETTIRADMILEHMNTTKDASDYLWYTFSFQHDSPNVQTMLGVSSLGHVLHAFVNGQAVGSAQGSFGSERFNLTTSISLSNGINNVSLLSAMVGLPDSGAYLERRAAGPNRVMIQDAQSLKDFTNYSWGYQVGLVGEKLQIYTDQGSNKVQWSKFSNGGNPLTWYKILVDSPPGDVPVALNLGSMGKGEAWINGQSIGRYWPSYRSPSGSSQIWYNVPRSFLKPTGNLLVLLEEKGGDPLQVSLDTVSVSQMCSHVSTSHLPPVSSWIGHNQGATQPGKVKGRRPRVQLACPSTSKISRILFASYGTPLGTCESTYSVGGCHLPSSKTIVELACLGRKSCSVPVSVRFFGGDPCPGSQKSLLVVAECK</sequence>
<name>A0A9Q0J745_9ROSI</name>
<dbReference type="InterPro" id="IPR048913">
    <property type="entry name" value="BetaGal_gal-bd"/>
</dbReference>
<dbReference type="GO" id="GO:0016705">
    <property type="term" value="F:oxidoreductase activity, acting on paired donors, with incorporation or reduction of molecular oxygen"/>
    <property type="evidence" value="ECO:0007669"/>
    <property type="project" value="InterPro"/>
</dbReference>
<dbReference type="PRINTS" id="PR00742">
    <property type="entry name" value="GLHYDRLASE35"/>
</dbReference>
<reference evidence="13" key="1">
    <citation type="submission" date="2022-02" db="EMBL/GenBank/DDBJ databases">
        <authorList>
            <person name="Henning P.M."/>
            <person name="McCubbin A.G."/>
            <person name="Shore J.S."/>
        </authorList>
    </citation>
    <scope>NUCLEOTIDE SEQUENCE</scope>
    <source>
        <strain evidence="13">F60SS</strain>
        <tissue evidence="13">Leaves</tissue>
    </source>
</reference>
<dbReference type="GO" id="GO:0020037">
    <property type="term" value="F:heme binding"/>
    <property type="evidence" value="ECO:0007669"/>
    <property type="project" value="InterPro"/>
</dbReference>
<evidence type="ECO:0000256" key="10">
    <source>
        <dbReference type="ARBA" id="ARBA00023295"/>
    </source>
</evidence>
<keyword evidence="5" id="KW-0052">Apoplast</keyword>
<dbReference type="InterPro" id="IPR001944">
    <property type="entry name" value="Glycoside_Hdrlase_35"/>
</dbReference>
<reference evidence="13" key="2">
    <citation type="journal article" date="2023" name="Plants (Basel)">
        <title>Annotation of the Turnera subulata (Passifloraceae) Draft Genome Reveals the S-Locus Evolved after the Divergence of Turneroideae from Passifloroideae in a Stepwise Manner.</title>
        <authorList>
            <person name="Henning P.M."/>
            <person name="Roalson E.H."/>
            <person name="Mir W."/>
            <person name="McCubbin A.G."/>
            <person name="Shore J.S."/>
        </authorList>
    </citation>
    <scope>NUCLEOTIDE SEQUENCE</scope>
    <source>
        <strain evidence="13">F60SS</strain>
    </source>
</reference>
<dbReference type="Pfam" id="PF02140">
    <property type="entry name" value="SUEL_Lectin"/>
    <property type="match status" value="1"/>
</dbReference>
<keyword evidence="6" id="KW-0964">Secreted</keyword>
<dbReference type="Pfam" id="PF21467">
    <property type="entry name" value="BetaGal_gal-bd"/>
    <property type="match status" value="1"/>
</dbReference>
<evidence type="ECO:0000256" key="6">
    <source>
        <dbReference type="ARBA" id="ARBA00022525"/>
    </source>
</evidence>
<dbReference type="InterPro" id="IPR000922">
    <property type="entry name" value="Lectin_gal-bd_dom"/>
</dbReference>
<dbReference type="PROSITE" id="PS50228">
    <property type="entry name" value="SUEL_LECTIN"/>
    <property type="match status" value="1"/>
</dbReference>
<dbReference type="Proteomes" id="UP001141552">
    <property type="component" value="Unassembled WGS sequence"/>
</dbReference>
<dbReference type="PANTHER" id="PTHR23421">
    <property type="entry name" value="BETA-GALACTOSIDASE RELATED"/>
    <property type="match status" value="1"/>
</dbReference>
<evidence type="ECO:0000256" key="1">
    <source>
        <dbReference type="ARBA" id="ARBA00001412"/>
    </source>
</evidence>
<dbReference type="AlphaFoldDB" id="A0A9Q0J745"/>
<dbReference type="Gene3D" id="1.10.630.10">
    <property type="entry name" value="Cytochrome P450"/>
    <property type="match status" value="1"/>
</dbReference>
<dbReference type="InterPro" id="IPR001128">
    <property type="entry name" value="Cyt_P450"/>
</dbReference>
<dbReference type="Pfam" id="PF01301">
    <property type="entry name" value="Glyco_hydro_35"/>
    <property type="match status" value="1"/>
</dbReference>
<dbReference type="GO" id="GO:0030246">
    <property type="term" value="F:carbohydrate binding"/>
    <property type="evidence" value="ECO:0007669"/>
    <property type="project" value="InterPro"/>
</dbReference>
<dbReference type="InterPro" id="IPR043159">
    <property type="entry name" value="Lectin_gal-bd_sf"/>
</dbReference>
<keyword evidence="7" id="KW-0732">Signal</keyword>
<dbReference type="Pfam" id="PF00067">
    <property type="entry name" value="p450"/>
    <property type="match status" value="1"/>
</dbReference>
<dbReference type="SUPFAM" id="SSF51445">
    <property type="entry name" value="(Trans)glycosidases"/>
    <property type="match status" value="1"/>
</dbReference>
<evidence type="ECO:0000256" key="5">
    <source>
        <dbReference type="ARBA" id="ARBA00022523"/>
    </source>
</evidence>
<evidence type="ECO:0000256" key="9">
    <source>
        <dbReference type="ARBA" id="ARBA00023180"/>
    </source>
</evidence>
<evidence type="ECO:0000256" key="3">
    <source>
        <dbReference type="ARBA" id="ARBA00009809"/>
    </source>
</evidence>
<comment type="caution">
    <text evidence="13">The sequence shown here is derived from an EMBL/GenBank/DDBJ whole genome shotgun (WGS) entry which is preliminary data.</text>
</comment>
<evidence type="ECO:0000313" key="13">
    <source>
        <dbReference type="EMBL" id="KAJ4830522.1"/>
    </source>
</evidence>
<dbReference type="InterPro" id="IPR017853">
    <property type="entry name" value="GH"/>
</dbReference>
<dbReference type="Pfam" id="PF17834">
    <property type="entry name" value="GHD"/>
    <property type="match status" value="1"/>
</dbReference>
<dbReference type="Gene3D" id="3.20.20.80">
    <property type="entry name" value="Glycosidases"/>
    <property type="match status" value="2"/>
</dbReference>
<dbReference type="CDD" id="cd22842">
    <property type="entry name" value="Gal_Rha_Lectin_BGal"/>
    <property type="match status" value="1"/>
</dbReference>
<comment type="similarity">
    <text evidence="3 11">Belongs to the glycosyl hydrolase 35 family.</text>
</comment>
<dbReference type="InterPro" id="IPR036396">
    <property type="entry name" value="Cyt_P450_sf"/>
</dbReference>
<keyword evidence="14" id="KW-1185">Reference proteome</keyword>
<dbReference type="InterPro" id="IPR008979">
    <property type="entry name" value="Galactose-bd-like_sf"/>
</dbReference>
<evidence type="ECO:0000256" key="2">
    <source>
        <dbReference type="ARBA" id="ARBA00004271"/>
    </source>
</evidence>
<keyword evidence="8" id="KW-0378">Hydrolase</keyword>
<dbReference type="Gene3D" id="2.60.120.260">
    <property type="entry name" value="Galactose-binding domain-like"/>
    <property type="match status" value="1"/>
</dbReference>
<evidence type="ECO:0000256" key="8">
    <source>
        <dbReference type="ARBA" id="ARBA00022801"/>
    </source>
</evidence>
<dbReference type="GO" id="GO:0004497">
    <property type="term" value="F:monooxygenase activity"/>
    <property type="evidence" value="ECO:0007669"/>
    <property type="project" value="InterPro"/>
</dbReference>
<dbReference type="FunFam" id="2.60.120.260:FF:000050">
    <property type="entry name" value="Beta-galactosidase"/>
    <property type="match status" value="1"/>
</dbReference>
<accession>A0A9Q0J745</accession>
<dbReference type="EMBL" id="JAKUCV010005624">
    <property type="protein sequence ID" value="KAJ4830522.1"/>
    <property type="molecule type" value="Genomic_DNA"/>
</dbReference>
<dbReference type="GO" id="GO:0048046">
    <property type="term" value="C:apoplast"/>
    <property type="evidence" value="ECO:0007669"/>
    <property type="project" value="UniProtKB-SubCell"/>
</dbReference>
<dbReference type="FunFam" id="2.60.120.260:FF:000142">
    <property type="entry name" value="Beta-galactosidase"/>
    <property type="match status" value="1"/>
</dbReference>
<organism evidence="13 14">
    <name type="scientific">Turnera subulata</name>
    <dbReference type="NCBI Taxonomy" id="218843"/>
    <lineage>
        <taxon>Eukaryota</taxon>
        <taxon>Viridiplantae</taxon>
        <taxon>Streptophyta</taxon>
        <taxon>Embryophyta</taxon>
        <taxon>Tracheophyta</taxon>
        <taxon>Spermatophyta</taxon>
        <taxon>Magnoliopsida</taxon>
        <taxon>eudicotyledons</taxon>
        <taxon>Gunneridae</taxon>
        <taxon>Pentapetalae</taxon>
        <taxon>rosids</taxon>
        <taxon>fabids</taxon>
        <taxon>Malpighiales</taxon>
        <taxon>Passifloraceae</taxon>
        <taxon>Turnera</taxon>
    </lineage>
</organism>
<dbReference type="InterPro" id="IPR031330">
    <property type="entry name" value="Gly_Hdrlase_35_cat"/>
</dbReference>
<gene>
    <name evidence="13" type="ORF">Tsubulata_041889</name>
</gene>
<comment type="subcellular location">
    <subcellularLocation>
        <location evidence="2">Secreted</location>
        <location evidence="2">Extracellular space</location>
        <location evidence="2">Apoplast</location>
    </subcellularLocation>
</comment>
<protein>
    <recommendedName>
        <fullName evidence="4">beta-galactosidase</fullName>
        <ecNumber evidence="4">3.2.1.23</ecNumber>
    </recommendedName>
</protein>
<evidence type="ECO:0000256" key="4">
    <source>
        <dbReference type="ARBA" id="ARBA00012756"/>
    </source>
</evidence>
<dbReference type="EC" id="3.2.1.23" evidence="4"/>
<dbReference type="GO" id="GO:0005975">
    <property type="term" value="P:carbohydrate metabolic process"/>
    <property type="evidence" value="ECO:0007669"/>
    <property type="project" value="InterPro"/>
</dbReference>
<evidence type="ECO:0000256" key="7">
    <source>
        <dbReference type="ARBA" id="ARBA00022729"/>
    </source>
</evidence>
<dbReference type="SUPFAM" id="SSF48264">
    <property type="entry name" value="Cytochrome P450"/>
    <property type="match status" value="1"/>
</dbReference>
<proteinExistence type="inferred from homology"/>
<keyword evidence="10" id="KW-0326">Glycosidase</keyword>